<feature type="transmembrane region" description="Helical" evidence="9">
    <location>
        <begin position="183"/>
        <end position="203"/>
    </location>
</feature>
<evidence type="ECO:0000313" key="12">
    <source>
        <dbReference type="Proteomes" id="UP001162834"/>
    </source>
</evidence>
<keyword evidence="8" id="KW-0175">Coiled coil</keyword>
<protein>
    <recommendedName>
        <fullName evidence="10">Potassium channel domain-containing protein</fullName>
    </recommendedName>
</protein>
<keyword evidence="2" id="KW-0813">Transport</keyword>
<comment type="subcellular location">
    <subcellularLocation>
        <location evidence="1">Membrane</location>
        <topology evidence="1">Multi-pass membrane protein</topology>
    </subcellularLocation>
</comment>
<feature type="transmembrane region" description="Helical" evidence="9">
    <location>
        <begin position="125"/>
        <end position="146"/>
    </location>
</feature>
<reference evidence="11" key="1">
    <citation type="journal article" date="2022" name="Int. J. Syst. Evol. Microbiol.">
        <title>Pseudomonas aegrilactucae sp. nov. and Pseudomonas morbosilactucae sp. nov., pathogens causing bacterial rot of lettuce in Japan.</title>
        <authorList>
            <person name="Sawada H."/>
            <person name="Fujikawa T."/>
            <person name="Satou M."/>
        </authorList>
    </citation>
    <scope>NUCLEOTIDE SEQUENCE</scope>
    <source>
        <strain evidence="11">0166_1</strain>
    </source>
</reference>
<feature type="coiled-coil region" evidence="8">
    <location>
        <begin position="225"/>
        <end position="252"/>
    </location>
</feature>
<evidence type="ECO:0000256" key="3">
    <source>
        <dbReference type="ARBA" id="ARBA00022692"/>
    </source>
</evidence>
<keyword evidence="5" id="KW-0406">Ion transport</keyword>
<sequence>MQGVNEVDFEALVPPWLRTLSLVAALLTVPSVLLDVVIGLPHWLDVFARVLNWTVWSVFLIVLIVVLVRAPSPWKALKANPVLPIIVVFTTPFAPAGLQMFRLLRLGALLGAAHHAKRLFSTQGLVYAGAVLAIVVVGGGIIFTAVERSAQHLSIESGIWWAIVTVTTVGYGDIVPHTEAGRAVAVIVMVTGIGTAALLVGAASQRFVAGSTGDDGAQEGGQPSLAVLHGEIRDLRAELAALREDLGVSRQET</sequence>
<accession>A0A9E7C1N2</accession>
<dbReference type="InterPro" id="IPR013099">
    <property type="entry name" value="K_chnl_dom"/>
</dbReference>
<evidence type="ECO:0000256" key="4">
    <source>
        <dbReference type="ARBA" id="ARBA00022989"/>
    </source>
</evidence>
<evidence type="ECO:0000313" key="11">
    <source>
        <dbReference type="EMBL" id="UGS36869.1"/>
    </source>
</evidence>
<dbReference type="SUPFAM" id="SSF81324">
    <property type="entry name" value="Voltage-gated potassium channels"/>
    <property type="match status" value="1"/>
</dbReference>
<keyword evidence="3 9" id="KW-0812">Transmembrane</keyword>
<dbReference type="GO" id="GO:0005249">
    <property type="term" value="F:voltage-gated potassium channel activity"/>
    <property type="evidence" value="ECO:0007669"/>
    <property type="project" value="InterPro"/>
</dbReference>
<dbReference type="PANTHER" id="PTHR11537">
    <property type="entry name" value="VOLTAGE-GATED POTASSIUM CHANNEL"/>
    <property type="match status" value="1"/>
</dbReference>
<evidence type="ECO:0000256" key="8">
    <source>
        <dbReference type="SAM" id="Coils"/>
    </source>
</evidence>
<dbReference type="AlphaFoldDB" id="A0A9E7C1N2"/>
<keyword evidence="7" id="KW-0407">Ion channel</keyword>
<evidence type="ECO:0000256" key="1">
    <source>
        <dbReference type="ARBA" id="ARBA00004141"/>
    </source>
</evidence>
<dbReference type="GO" id="GO:0001508">
    <property type="term" value="P:action potential"/>
    <property type="evidence" value="ECO:0007669"/>
    <property type="project" value="TreeGrafter"/>
</dbReference>
<feature type="transmembrane region" description="Helical" evidence="9">
    <location>
        <begin position="50"/>
        <end position="70"/>
    </location>
</feature>
<name>A0A9E7C1N2_9ACTN</name>
<evidence type="ECO:0000256" key="2">
    <source>
        <dbReference type="ARBA" id="ARBA00022448"/>
    </source>
</evidence>
<dbReference type="EMBL" id="CP087164">
    <property type="protein sequence ID" value="UGS36869.1"/>
    <property type="molecule type" value="Genomic_DNA"/>
</dbReference>
<dbReference type="GO" id="GO:0008076">
    <property type="term" value="C:voltage-gated potassium channel complex"/>
    <property type="evidence" value="ECO:0007669"/>
    <property type="project" value="InterPro"/>
</dbReference>
<evidence type="ECO:0000256" key="6">
    <source>
        <dbReference type="ARBA" id="ARBA00023136"/>
    </source>
</evidence>
<dbReference type="PANTHER" id="PTHR11537:SF254">
    <property type="entry name" value="POTASSIUM VOLTAGE-GATED CHANNEL PROTEIN SHAB"/>
    <property type="match status" value="1"/>
</dbReference>
<dbReference type="PRINTS" id="PR00169">
    <property type="entry name" value="KCHANNEL"/>
</dbReference>
<evidence type="ECO:0000256" key="5">
    <source>
        <dbReference type="ARBA" id="ARBA00023065"/>
    </source>
</evidence>
<dbReference type="KEGG" id="sbae:DSM104329_03280"/>
<feature type="transmembrane region" description="Helical" evidence="9">
    <location>
        <begin position="82"/>
        <end position="104"/>
    </location>
</feature>
<feature type="domain" description="Potassium channel" evidence="10">
    <location>
        <begin position="131"/>
        <end position="207"/>
    </location>
</feature>
<keyword evidence="12" id="KW-1185">Reference proteome</keyword>
<keyword evidence="4 9" id="KW-1133">Transmembrane helix</keyword>
<evidence type="ECO:0000256" key="7">
    <source>
        <dbReference type="ARBA" id="ARBA00023303"/>
    </source>
</evidence>
<dbReference type="InterPro" id="IPR028325">
    <property type="entry name" value="VG_K_chnl"/>
</dbReference>
<dbReference type="Gene3D" id="1.10.287.70">
    <property type="match status" value="1"/>
</dbReference>
<feature type="transmembrane region" description="Helical" evidence="9">
    <location>
        <begin position="20"/>
        <end position="38"/>
    </location>
</feature>
<evidence type="ECO:0000259" key="10">
    <source>
        <dbReference type="Pfam" id="PF07885"/>
    </source>
</evidence>
<feature type="transmembrane region" description="Helical" evidence="9">
    <location>
        <begin position="158"/>
        <end position="176"/>
    </location>
</feature>
<keyword evidence="6 9" id="KW-0472">Membrane</keyword>
<evidence type="ECO:0000256" key="9">
    <source>
        <dbReference type="SAM" id="Phobius"/>
    </source>
</evidence>
<proteinExistence type="predicted"/>
<dbReference type="Pfam" id="PF07885">
    <property type="entry name" value="Ion_trans_2"/>
    <property type="match status" value="1"/>
</dbReference>
<gene>
    <name evidence="11" type="ORF">DSM104329_03280</name>
</gene>
<organism evidence="11 12">
    <name type="scientific">Capillimicrobium parvum</name>
    <dbReference type="NCBI Taxonomy" id="2884022"/>
    <lineage>
        <taxon>Bacteria</taxon>
        <taxon>Bacillati</taxon>
        <taxon>Actinomycetota</taxon>
        <taxon>Thermoleophilia</taxon>
        <taxon>Solirubrobacterales</taxon>
        <taxon>Capillimicrobiaceae</taxon>
        <taxon>Capillimicrobium</taxon>
    </lineage>
</organism>
<dbReference type="Proteomes" id="UP001162834">
    <property type="component" value="Chromosome"/>
</dbReference>